<evidence type="ECO:0000256" key="4">
    <source>
        <dbReference type="ARBA" id="ARBA00022989"/>
    </source>
</evidence>
<feature type="region of interest" description="Disordered" evidence="7">
    <location>
        <begin position="244"/>
        <end position="279"/>
    </location>
</feature>
<feature type="compositionally biased region" description="Basic and acidic residues" evidence="7">
    <location>
        <begin position="250"/>
        <end position="259"/>
    </location>
</feature>
<dbReference type="EMBL" id="JANCYW010000013">
    <property type="protein sequence ID" value="KAK4537597.1"/>
    <property type="molecule type" value="Genomic_DNA"/>
</dbReference>
<evidence type="ECO:0000313" key="9">
    <source>
        <dbReference type="Proteomes" id="UP001301350"/>
    </source>
</evidence>
<evidence type="ECO:0000256" key="6">
    <source>
        <dbReference type="RuleBase" id="RU363053"/>
    </source>
</evidence>
<name>A0AAV9IZ56_CYACA</name>
<comment type="subcellular location">
    <subcellularLocation>
        <location evidence="1">Membrane</location>
        <topology evidence="1">Multi-pass membrane protein</topology>
    </subcellularLocation>
</comment>
<keyword evidence="9" id="KW-1185">Reference proteome</keyword>
<feature type="transmembrane region" description="Helical" evidence="6">
    <location>
        <begin position="158"/>
        <end position="176"/>
    </location>
</feature>
<evidence type="ECO:0000313" key="8">
    <source>
        <dbReference type="EMBL" id="KAK4537597.1"/>
    </source>
</evidence>
<dbReference type="GO" id="GO:0016020">
    <property type="term" value="C:membrane"/>
    <property type="evidence" value="ECO:0007669"/>
    <property type="project" value="UniProtKB-SubCell"/>
</dbReference>
<keyword evidence="3 6" id="KW-0812">Transmembrane</keyword>
<protein>
    <recommendedName>
        <fullName evidence="10">Peroxisomal membrane protein PMP22</fullName>
    </recommendedName>
</protein>
<keyword evidence="4 6" id="KW-1133">Transmembrane helix</keyword>
<evidence type="ECO:0000256" key="1">
    <source>
        <dbReference type="ARBA" id="ARBA00004141"/>
    </source>
</evidence>
<dbReference type="InterPro" id="IPR007248">
    <property type="entry name" value="Mpv17_PMP22"/>
</dbReference>
<organism evidence="8 9">
    <name type="scientific">Cyanidium caldarium</name>
    <name type="common">Red alga</name>
    <dbReference type="NCBI Taxonomy" id="2771"/>
    <lineage>
        <taxon>Eukaryota</taxon>
        <taxon>Rhodophyta</taxon>
        <taxon>Bangiophyceae</taxon>
        <taxon>Cyanidiales</taxon>
        <taxon>Cyanidiaceae</taxon>
        <taxon>Cyanidium</taxon>
    </lineage>
</organism>
<proteinExistence type="inferred from homology"/>
<accession>A0AAV9IZ56</accession>
<dbReference type="AlphaFoldDB" id="A0AAV9IZ56"/>
<evidence type="ECO:0000256" key="7">
    <source>
        <dbReference type="SAM" id="MobiDB-lite"/>
    </source>
</evidence>
<comment type="caution">
    <text evidence="8">The sequence shown here is derived from an EMBL/GenBank/DDBJ whole genome shotgun (WGS) entry which is preliminary data.</text>
</comment>
<reference evidence="8 9" key="1">
    <citation type="submission" date="2022-07" db="EMBL/GenBank/DDBJ databases">
        <title>Genome-wide signatures of adaptation to extreme environments.</title>
        <authorList>
            <person name="Cho C.H."/>
            <person name="Yoon H.S."/>
        </authorList>
    </citation>
    <scope>NUCLEOTIDE SEQUENCE [LARGE SCALE GENOMIC DNA]</scope>
    <source>
        <strain evidence="8 9">DBV 063 E5</strain>
    </source>
</reference>
<feature type="transmembrane region" description="Helical" evidence="6">
    <location>
        <begin position="219"/>
        <end position="235"/>
    </location>
</feature>
<evidence type="ECO:0008006" key="10">
    <source>
        <dbReference type="Google" id="ProtNLM"/>
    </source>
</evidence>
<evidence type="ECO:0000256" key="5">
    <source>
        <dbReference type="ARBA" id="ARBA00023136"/>
    </source>
</evidence>
<dbReference type="GO" id="GO:0005737">
    <property type="term" value="C:cytoplasm"/>
    <property type="evidence" value="ECO:0007669"/>
    <property type="project" value="TreeGrafter"/>
</dbReference>
<gene>
    <name evidence="8" type="ORF">CDCA_CDCA13G3622</name>
</gene>
<evidence type="ECO:0000256" key="2">
    <source>
        <dbReference type="ARBA" id="ARBA00006824"/>
    </source>
</evidence>
<dbReference type="Pfam" id="PF04117">
    <property type="entry name" value="Mpv17_PMP22"/>
    <property type="match status" value="1"/>
</dbReference>
<feature type="transmembrane region" description="Helical" evidence="6">
    <location>
        <begin position="197"/>
        <end position="213"/>
    </location>
</feature>
<dbReference type="Proteomes" id="UP001301350">
    <property type="component" value="Unassembled WGS sequence"/>
</dbReference>
<dbReference type="PANTHER" id="PTHR11266">
    <property type="entry name" value="PEROXISOMAL MEMBRANE PROTEIN 2, PXMP2 MPV17"/>
    <property type="match status" value="1"/>
</dbReference>
<sequence>MGTRLMESRYVSLLDRARQVVEREGIFHRLAEWNRGSASAASDVPWLRPADAPSSNWLRTVLAAAWRQYLDRLQTNPMVTKAITAAIISALSDVGASQVSGGGGVTARSVMHQFGIGLVIRGPLVHYFHTFLDRVVFGRVMDQSRAPVVIGKVLIDQFLFAPPFTALYFYVIGLLEDKSLRDVTRKVRRELLDVMKSNWLIWIPANLIGYYAIPLELRVLWGNVVGILWTAILIAKVRRAGTTPAVTDTAGRETPEERKRGRPAAANSAANGGREQNEM</sequence>
<keyword evidence="5 6" id="KW-0472">Membrane</keyword>
<evidence type="ECO:0000256" key="3">
    <source>
        <dbReference type="ARBA" id="ARBA00022692"/>
    </source>
</evidence>
<comment type="similarity">
    <text evidence="2 6">Belongs to the peroxisomal membrane protein PXMP2/4 family.</text>
</comment>